<keyword evidence="1" id="KW-0175">Coiled coil</keyword>
<evidence type="ECO:0000256" key="2">
    <source>
        <dbReference type="SAM" id="MobiDB-lite"/>
    </source>
</evidence>
<feature type="region of interest" description="Disordered" evidence="2">
    <location>
        <begin position="1162"/>
        <end position="1192"/>
    </location>
</feature>
<feature type="region of interest" description="Disordered" evidence="2">
    <location>
        <begin position="558"/>
        <end position="581"/>
    </location>
</feature>
<organism evidence="4 5">
    <name type="scientific">Smittium culicis</name>
    <dbReference type="NCBI Taxonomy" id="133412"/>
    <lineage>
        <taxon>Eukaryota</taxon>
        <taxon>Fungi</taxon>
        <taxon>Fungi incertae sedis</taxon>
        <taxon>Zoopagomycota</taxon>
        <taxon>Kickxellomycotina</taxon>
        <taxon>Harpellomycetes</taxon>
        <taxon>Harpellales</taxon>
        <taxon>Legeriomycetaceae</taxon>
        <taxon>Smittium</taxon>
    </lineage>
</organism>
<dbReference type="SUPFAM" id="SSF81296">
    <property type="entry name" value="E set domains"/>
    <property type="match status" value="1"/>
</dbReference>
<evidence type="ECO:0000313" key="5">
    <source>
        <dbReference type="Proteomes" id="UP000187429"/>
    </source>
</evidence>
<sequence>MKPQVSVVLDKYLLLSNPHSNILPDSPQHSLLIGNVLLSVSNDIKIKSVSLHLVQTKLIKRYLLNQDKKPTKFEPGSHAFPFDIKIPTNIPPSSDSEFKKVFYTVKAIINRTANFSNSITTTTPINVISYSSINTCINPASSLSSYLPSTSPSPPSAIASAFSPPSPGPRISYDSIDLQPLHLSSNNLPYSQISHPVSNSHKSIVNIVYNKSLNSYENNDRLITFSFDIAKSLKLSLSTNKFFDKFNKYLSIKLNASYTHPTISHPPLLPFSRSPNTLNINFSDSNIDLDHTKSSNSDIDLDYIKSSNSDIDLDYIKSSNSDIDLDYIKSSNSDIDLDYIKSSNSNIDLKKIKFPDSDIDQGYIKSSNSVPNLINNDSTAPPEFFTVSLYLIEYSLQSDPNYNPIKPSKKIIFQKSINISNPEYSSPYPLIPDSSSVDQILPKNDLYSFDESGNPSPSHKKLSSSLLHLPTINEENTSALKSLTFKTNILPAFTNIAHSQKSDTTSSILSPQLPSLFFSDTSIPPSKNITTDLSASNSIDVPTPDLLYFESLFPENNSTKSLPRKISCSSKNSKKNASSESLNTRLDTLDITMHNLSKSLNHLSQSMNNLNTKIKTINKSIVSQDSPISSPMKHAPNPTNQTNSESPNYNSIKSTLFSSNSEFQSSLLNYSITSPSKTHDDFTLYATTAPTTTDISYTHNSSSSNSLVSFDIDHNNSIIKTSQKSPSVTSLCTYQTSEHINYNLIGSLKIHDRKKHFFSANEFNLNASSSDSQPSHDKLKFNTSSSSLPLNITNISKSFSSHPNLSSTNINQRKNSSTYPLIFWEKNDSGHYYIDKDINLDIPPGLQTSSNYDTVSPEITVSHSLIVSVNLPSSFQTSSSSPHKQIEKKISFNIPSLASYPSNLNISAISSSSLPTTEPDQPPSEFSDSYPIISRSPSTSSPHLNFPHVFPPSSILLGKTSISSKNYKSKFSSSLSNLLIPNQPHNSPSPPFSFIPSKSSPNTSSSKKKKFSLPSFNKSVLFSKKHNLIYKQSSINSISSFLSSSSSLSSSSHRSYISCTKSIDLISQPYNDTLLLAKAPFSTINHPKSRSEKDLVDYSNDLKKTCVSENMLSTNTQPFFSTPELNITANESFPPTQPHTTISATNHSQPSISHIAVSRHNSVPYNSTFPNTKTNKVPPRSKTKSSIKSTNTVRSSTNTVFTSKTISSRNNSYSSRNRISKCISNGGKVYSSHSSTSFYSCRTSGDTYKNSSDSSLKDLGNLDKSALTSFSSIKKKKTSTITNKFSSMPSLPLDLSHITTISSQIADVPKNSQPIPTAGKYSIPFSSFASSTTSNHTSTPIKSYISDRKYATSVYSSSCNPKCHHNMNTYPEKFSQSSTNLPDPAPSLKPKFSFKSPIPDKQPFASTTNIYSSKNNSVPKIYSTSLFEQKNFIDVNVSNTCSNVSESSVVDVDSNPAEHPDNTNDLYSLSNNESTVIVAKSNTDTTITNINSSPKSISNNSTMESKILFFNNPNYPQSLPSLTSIPDVKSTCKKYYTKQSSKLTIISKAPSTISSISSSSLIDPAKKDSSANKNVNTEPAKKVYSKSINHNPPEFNNNENIPNIINQPENIEPTKKVYSKSINHNHYIPDLLNKTNQQPTKSYRKSSDYSNLINPLLKMAQLKSELTESKNEKIQKKSYAPRNTNKHENSPIYPQTINSPPSQTVKHLLNDPFASQKYLTNRHNANISDKSFQSGENAFLSSKETKDFYASDNSSQALSTRENKNSVLKSTTNSNDPSKNTEYIKSSTLPLARSSTDSTATNKFYRSNNFSNLPSSKPNPTKSFSRSPSTKSKLKPSLSISKSNSIKSKTISIKSQNKPLNRKITPYSEKKNYLSSKSISYSKNSPELSYNNLNQNKSPPATPMPFKRHSKKISIKFPSGSLASTLKKPQSLARDSRTVPDPIDRFNVFPQSHVNNIIPHETFLCSKKHKNQPQKTSKSQKLATSLKKTSISSYSIKSDTNPITHEFYLDNGELATSKFDLNFEKDRRLDFNFEFNKNFDLDEQLDFNRCFLCKSQSAGPNESKGGEVIVVQNLDEISSGLKHVVMNDPLRPPLRLPAASPNYSDSSQLSSPTLKEYVVIKKRDTFDYQSSDDLDQGHKTSKILNVFKSTSSTKSEKRSSAPLFNSPLTLKSCRKFSINSSNNNSNKTYRPFSIHNFDFNTRYTRIFPNDQNNNADPTLNDCGYAIIQQVKSS</sequence>
<protein>
    <recommendedName>
        <fullName evidence="3">Arrestin-like N-terminal domain-containing protein</fullName>
    </recommendedName>
</protein>
<gene>
    <name evidence="4" type="ORF">AYI69_g6962</name>
</gene>
<feature type="region of interest" description="Disordered" evidence="2">
    <location>
        <begin position="987"/>
        <end position="1010"/>
    </location>
</feature>
<accession>A0A1R1XVC8</accession>
<feature type="compositionally biased region" description="Low complexity" evidence="2">
    <location>
        <begin position="994"/>
        <end position="1005"/>
    </location>
</feature>
<feature type="region of interest" description="Disordered" evidence="2">
    <location>
        <begin position="1585"/>
        <end position="1604"/>
    </location>
</feature>
<comment type="caution">
    <text evidence="4">The sequence shown here is derived from an EMBL/GenBank/DDBJ whole genome shotgun (WGS) entry which is preliminary data.</text>
</comment>
<feature type="domain" description="Arrestin-like N-terminal" evidence="3">
    <location>
        <begin position="63"/>
        <end position="128"/>
    </location>
</feature>
<reference evidence="5" key="1">
    <citation type="submission" date="2017-01" db="EMBL/GenBank/DDBJ databases">
        <authorList>
            <person name="Wang Y."/>
            <person name="White M."/>
            <person name="Kvist S."/>
            <person name="Moncalvo J.-M."/>
        </authorList>
    </citation>
    <scope>NUCLEOTIDE SEQUENCE [LARGE SCALE GENOMIC DNA]</scope>
    <source>
        <strain evidence="5">ID-206-W2</strain>
    </source>
</reference>
<feature type="compositionally biased region" description="Low complexity" evidence="2">
    <location>
        <begin position="1827"/>
        <end position="1858"/>
    </location>
</feature>
<keyword evidence="5" id="KW-1185">Reference proteome</keyword>
<dbReference type="InterPro" id="IPR014752">
    <property type="entry name" value="Arrestin-like_C"/>
</dbReference>
<feature type="compositionally biased region" description="Low complexity" evidence="2">
    <location>
        <begin position="567"/>
        <end position="581"/>
    </location>
</feature>
<feature type="compositionally biased region" description="Polar residues" evidence="2">
    <location>
        <begin position="1751"/>
        <end position="1826"/>
    </location>
</feature>
<feature type="compositionally biased region" description="Basic and acidic residues" evidence="2">
    <location>
        <begin position="1666"/>
        <end position="1675"/>
    </location>
</feature>
<name>A0A1R1XVC8_9FUNG</name>
<dbReference type="Pfam" id="PF00339">
    <property type="entry name" value="Arrestin_N"/>
    <property type="match status" value="1"/>
</dbReference>
<feature type="coiled-coil region" evidence="1">
    <location>
        <begin position="593"/>
        <end position="620"/>
    </location>
</feature>
<dbReference type="Gene3D" id="2.60.40.640">
    <property type="match status" value="1"/>
</dbReference>
<dbReference type="EMBL" id="LSSM01003243">
    <property type="protein sequence ID" value="OMJ18566.1"/>
    <property type="molecule type" value="Genomic_DNA"/>
</dbReference>
<evidence type="ECO:0000256" key="1">
    <source>
        <dbReference type="SAM" id="Coils"/>
    </source>
</evidence>
<feature type="region of interest" description="Disordered" evidence="2">
    <location>
        <begin position="1750"/>
        <end position="1859"/>
    </location>
</feature>
<evidence type="ECO:0000313" key="4">
    <source>
        <dbReference type="EMBL" id="OMJ18566.1"/>
    </source>
</evidence>
<feature type="region of interest" description="Disordered" evidence="2">
    <location>
        <begin position="911"/>
        <end position="932"/>
    </location>
</feature>
<feature type="region of interest" description="Disordered" evidence="2">
    <location>
        <begin position="1666"/>
        <end position="1703"/>
    </location>
</feature>
<dbReference type="Proteomes" id="UP000187429">
    <property type="component" value="Unassembled WGS sequence"/>
</dbReference>
<dbReference type="OrthoDB" id="2238745at2759"/>
<proteinExistence type="predicted"/>
<dbReference type="InterPro" id="IPR011021">
    <property type="entry name" value="Arrestin-like_N"/>
</dbReference>
<feature type="compositionally biased region" description="Polar residues" evidence="2">
    <location>
        <begin position="1692"/>
        <end position="1703"/>
    </location>
</feature>
<feature type="compositionally biased region" description="Polar residues" evidence="2">
    <location>
        <begin position="637"/>
        <end position="649"/>
    </location>
</feature>
<feature type="region of interest" description="Disordered" evidence="2">
    <location>
        <begin position="624"/>
        <end position="649"/>
    </location>
</feature>
<evidence type="ECO:0000259" key="3">
    <source>
        <dbReference type="Pfam" id="PF00339"/>
    </source>
</evidence>
<feature type="compositionally biased region" description="Low complexity" evidence="2">
    <location>
        <begin position="1588"/>
        <end position="1604"/>
    </location>
</feature>
<dbReference type="InterPro" id="IPR014756">
    <property type="entry name" value="Ig_E-set"/>
</dbReference>
<feature type="compositionally biased region" description="Polar residues" evidence="2">
    <location>
        <begin position="1162"/>
        <end position="1175"/>
    </location>
</feature>
<feature type="region of interest" description="Disordered" evidence="2">
    <location>
        <begin position="1555"/>
        <end position="1574"/>
    </location>
</feature>